<name>A0A411HLN7_9GAMM</name>
<keyword evidence="7" id="KW-1185">Reference proteome</keyword>
<dbReference type="SUPFAM" id="SSF46785">
    <property type="entry name" value="Winged helix' DNA-binding domain"/>
    <property type="match status" value="1"/>
</dbReference>
<dbReference type="Proteomes" id="UP000291562">
    <property type="component" value="Chromosome"/>
</dbReference>
<reference evidence="6 7" key="1">
    <citation type="submission" date="2019-01" db="EMBL/GenBank/DDBJ databases">
        <title>Pseudolysobacter antarctica gen. nov., sp. nov., isolated from Fildes Peninsula, Antarctica.</title>
        <authorList>
            <person name="Wei Z."/>
            <person name="Peng F."/>
        </authorList>
    </citation>
    <scope>NUCLEOTIDE SEQUENCE [LARGE SCALE GENOMIC DNA]</scope>
    <source>
        <strain evidence="6 7">AQ6-296</strain>
    </source>
</reference>
<dbReference type="RefSeq" id="WP_129834433.1">
    <property type="nucleotide sequence ID" value="NZ_CP035704.1"/>
</dbReference>
<dbReference type="GO" id="GO:0000976">
    <property type="term" value="F:transcription cis-regulatory region binding"/>
    <property type="evidence" value="ECO:0007669"/>
    <property type="project" value="TreeGrafter"/>
</dbReference>
<sequence length="301" mass="32569">MRLTLRQLHIFVTVAECGSTAAAADRVALSQSATSAALNELENILQTRLFDRIGKRLAINEVGRQLLPRAKATLDGANEIELQFGASSFAGALRIGASTTIGNYLLPRLIAEYRRRNTASQIGIEIANTRQIAAAVADFKLDLGLVEGPVHEAELVTLPWITDRMVIVAAPRHALATAFAGRKVPLASLRAAEWLLREPGSGTREAVEHALLPHLHALTSGINFGDSEAIKRAVAEGLGISCLSLCVVEDLIKTKKLVVLASSIPPILRHFYLIRHRKKIPSKGMTRFLDFCIEHAAAAAK</sequence>
<dbReference type="NCBIfam" id="NF008095">
    <property type="entry name" value="PRK10837.1"/>
    <property type="match status" value="1"/>
</dbReference>
<dbReference type="OrthoDB" id="9808620at2"/>
<evidence type="ECO:0000313" key="6">
    <source>
        <dbReference type="EMBL" id="QBB71435.1"/>
    </source>
</evidence>
<protein>
    <submittedName>
        <fullName evidence="6">LysR family transcriptional regulator</fullName>
    </submittedName>
</protein>
<accession>A0A411HLN7</accession>
<dbReference type="Gene3D" id="1.10.10.10">
    <property type="entry name" value="Winged helix-like DNA-binding domain superfamily/Winged helix DNA-binding domain"/>
    <property type="match status" value="1"/>
</dbReference>
<organism evidence="6 7">
    <name type="scientific">Pseudolysobacter antarcticus</name>
    <dbReference type="NCBI Taxonomy" id="2511995"/>
    <lineage>
        <taxon>Bacteria</taxon>
        <taxon>Pseudomonadati</taxon>
        <taxon>Pseudomonadota</taxon>
        <taxon>Gammaproteobacteria</taxon>
        <taxon>Lysobacterales</taxon>
        <taxon>Rhodanobacteraceae</taxon>
        <taxon>Pseudolysobacter</taxon>
    </lineage>
</organism>
<dbReference type="InterPro" id="IPR036388">
    <property type="entry name" value="WH-like_DNA-bd_sf"/>
</dbReference>
<dbReference type="InterPro" id="IPR005119">
    <property type="entry name" value="LysR_subst-bd"/>
</dbReference>
<keyword evidence="2" id="KW-0805">Transcription regulation</keyword>
<dbReference type="InterPro" id="IPR000847">
    <property type="entry name" value="LysR_HTH_N"/>
</dbReference>
<dbReference type="Pfam" id="PF03466">
    <property type="entry name" value="LysR_substrate"/>
    <property type="match status" value="1"/>
</dbReference>
<dbReference type="KEGG" id="xbc:ELE36_14310"/>
<feature type="domain" description="HTH lysR-type" evidence="5">
    <location>
        <begin position="3"/>
        <end position="60"/>
    </location>
</feature>
<keyword evidence="4" id="KW-0804">Transcription</keyword>
<evidence type="ECO:0000259" key="5">
    <source>
        <dbReference type="PROSITE" id="PS50931"/>
    </source>
</evidence>
<comment type="similarity">
    <text evidence="1">Belongs to the LysR transcriptional regulatory family.</text>
</comment>
<dbReference type="EMBL" id="CP035704">
    <property type="protein sequence ID" value="QBB71435.1"/>
    <property type="molecule type" value="Genomic_DNA"/>
</dbReference>
<evidence type="ECO:0000256" key="4">
    <source>
        <dbReference type="ARBA" id="ARBA00023163"/>
    </source>
</evidence>
<dbReference type="PROSITE" id="PS50931">
    <property type="entry name" value="HTH_LYSR"/>
    <property type="match status" value="1"/>
</dbReference>
<dbReference type="PANTHER" id="PTHR30126:SF94">
    <property type="entry name" value="LYSR FAMILY TRANSCRIPTIONAL REGULATOR"/>
    <property type="match status" value="1"/>
</dbReference>
<dbReference type="InterPro" id="IPR036390">
    <property type="entry name" value="WH_DNA-bd_sf"/>
</dbReference>
<evidence type="ECO:0000256" key="1">
    <source>
        <dbReference type="ARBA" id="ARBA00009437"/>
    </source>
</evidence>
<evidence type="ECO:0000256" key="3">
    <source>
        <dbReference type="ARBA" id="ARBA00023125"/>
    </source>
</evidence>
<evidence type="ECO:0000313" key="7">
    <source>
        <dbReference type="Proteomes" id="UP000291562"/>
    </source>
</evidence>
<dbReference type="CDD" id="cd08420">
    <property type="entry name" value="PBP2_CysL_like"/>
    <property type="match status" value="1"/>
</dbReference>
<dbReference type="Pfam" id="PF00126">
    <property type="entry name" value="HTH_1"/>
    <property type="match status" value="1"/>
</dbReference>
<proteinExistence type="inferred from homology"/>
<dbReference type="AlphaFoldDB" id="A0A411HLN7"/>
<dbReference type="PANTHER" id="PTHR30126">
    <property type="entry name" value="HTH-TYPE TRANSCRIPTIONAL REGULATOR"/>
    <property type="match status" value="1"/>
</dbReference>
<dbReference type="SUPFAM" id="SSF53850">
    <property type="entry name" value="Periplasmic binding protein-like II"/>
    <property type="match status" value="1"/>
</dbReference>
<dbReference type="GO" id="GO:0003700">
    <property type="term" value="F:DNA-binding transcription factor activity"/>
    <property type="evidence" value="ECO:0007669"/>
    <property type="project" value="InterPro"/>
</dbReference>
<dbReference type="Gene3D" id="3.40.190.290">
    <property type="match status" value="1"/>
</dbReference>
<gene>
    <name evidence="6" type="ORF">ELE36_14310</name>
</gene>
<evidence type="ECO:0000256" key="2">
    <source>
        <dbReference type="ARBA" id="ARBA00023015"/>
    </source>
</evidence>
<keyword evidence="3" id="KW-0238">DNA-binding</keyword>